<protein>
    <submittedName>
        <fullName evidence="3">Uncharacterized protein</fullName>
    </submittedName>
</protein>
<dbReference type="AlphaFoldDB" id="A0A6A5WDQ8"/>
<accession>A0A6A5WDQ8</accession>
<evidence type="ECO:0000313" key="3">
    <source>
        <dbReference type="EMBL" id="KAF1999782.1"/>
    </source>
</evidence>
<name>A0A6A5WDQ8_9PLEO</name>
<feature type="region of interest" description="Disordered" evidence="1">
    <location>
        <begin position="61"/>
        <end position="96"/>
    </location>
</feature>
<keyword evidence="4" id="KW-1185">Reference proteome</keyword>
<feature type="signal peptide" evidence="2">
    <location>
        <begin position="1"/>
        <end position="21"/>
    </location>
</feature>
<proteinExistence type="predicted"/>
<evidence type="ECO:0000256" key="1">
    <source>
        <dbReference type="SAM" id="MobiDB-lite"/>
    </source>
</evidence>
<evidence type="ECO:0000256" key="2">
    <source>
        <dbReference type="SAM" id="SignalP"/>
    </source>
</evidence>
<organism evidence="3 4">
    <name type="scientific">Amniculicola lignicola CBS 123094</name>
    <dbReference type="NCBI Taxonomy" id="1392246"/>
    <lineage>
        <taxon>Eukaryota</taxon>
        <taxon>Fungi</taxon>
        <taxon>Dikarya</taxon>
        <taxon>Ascomycota</taxon>
        <taxon>Pezizomycotina</taxon>
        <taxon>Dothideomycetes</taxon>
        <taxon>Pleosporomycetidae</taxon>
        <taxon>Pleosporales</taxon>
        <taxon>Amniculicolaceae</taxon>
        <taxon>Amniculicola</taxon>
    </lineage>
</organism>
<dbReference type="EMBL" id="ML977593">
    <property type="protein sequence ID" value="KAF1999782.1"/>
    <property type="molecule type" value="Genomic_DNA"/>
</dbReference>
<reference evidence="3" key="1">
    <citation type="journal article" date="2020" name="Stud. Mycol.">
        <title>101 Dothideomycetes genomes: a test case for predicting lifestyles and emergence of pathogens.</title>
        <authorList>
            <person name="Haridas S."/>
            <person name="Albert R."/>
            <person name="Binder M."/>
            <person name="Bloem J."/>
            <person name="Labutti K."/>
            <person name="Salamov A."/>
            <person name="Andreopoulos B."/>
            <person name="Baker S."/>
            <person name="Barry K."/>
            <person name="Bills G."/>
            <person name="Bluhm B."/>
            <person name="Cannon C."/>
            <person name="Castanera R."/>
            <person name="Culley D."/>
            <person name="Daum C."/>
            <person name="Ezra D."/>
            <person name="Gonzalez J."/>
            <person name="Henrissat B."/>
            <person name="Kuo A."/>
            <person name="Liang C."/>
            <person name="Lipzen A."/>
            <person name="Lutzoni F."/>
            <person name="Magnuson J."/>
            <person name="Mondo S."/>
            <person name="Nolan M."/>
            <person name="Ohm R."/>
            <person name="Pangilinan J."/>
            <person name="Park H.-J."/>
            <person name="Ramirez L."/>
            <person name="Alfaro M."/>
            <person name="Sun H."/>
            <person name="Tritt A."/>
            <person name="Yoshinaga Y."/>
            <person name="Zwiers L.-H."/>
            <person name="Turgeon B."/>
            <person name="Goodwin S."/>
            <person name="Spatafora J."/>
            <person name="Crous P."/>
            <person name="Grigoriev I."/>
        </authorList>
    </citation>
    <scope>NUCLEOTIDE SEQUENCE</scope>
    <source>
        <strain evidence="3">CBS 123094</strain>
    </source>
</reference>
<evidence type="ECO:0000313" key="4">
    <source>
        <dbReference type="Proteomes" id="UP000799779"/>
    </source>
</evidence>
<dbReference type="InterPro" id="IPR008701">
    <property type="entry name" value="NPP1"/>
</dbReference>
<feature type="compositionally biased region" description="Polar residues" evidence="1">
    <location>
        <begin position="69"/>
        <end position="83"/>
    </location>
</feature>
<dbReference type="Pfam" id="PF05630">
    <property type="entry name" value="NPP1"/>
    <property type="match status" value="1"/>
</dbReference>
<feature type="chain" id="PRO_5025677158" evidence="2">
    <location>
        <begin position="22"/>
        <end position="276"/>
    </location>
</feature>
<dbReference type="Proteomes" id="UP000799779">
    <property type="component" value="Unassembled WGS sequence"/>
</dbReference>
<keyword evidence="2" id="KW-0732">Signal</keyword>
<dbReference type="OrthoDB" id="3794793at2759"/>
<sequence length="276" mass="30663">MKSTYASVVAVLATLSGVAVANSAIDGALFHDDDGYGPGHAAAMSSTPMWHFGRPLGQNPCYPEAAETNGRQTDGNSPDSGINPSRGCADPGPWTGQNSQGNPFPVYYTIKQCSANDMRIGYSIYFKHDSGHKSDWENVIVKWSKPDESVNNWTRVEALLGFHGKWKSYGWNDIQNTVDGWADLMTQDKKGANHPKVYVGAWGHAVFHDRYTPLSTWNALAPRKEFRSNDWYWFPDDGSVQPGTLIKDEWEWGQADTNPATLRTWRDICAASNNAW</sequence>
<gene>
    <name evidence="3" type="ORF">P154DRAFT_554604</name>
</gene>